<sequence>MATESESWVSFQLAVKLYKEEWDPTDQELDREVSRLRRQYEGITPHYRRMILPHILSIHELSSMREDLDTEFEASANQPTSNRLAASKKCLDNVNEQFLLFIHLFKTLYGVSDPWDIHEYVTSRVFALSHDAKDLEQHIRQLADDLRREHGASMSWVGAWKFANDGNFGKTSLWVRQDSNGLINDRCVIKDTVLPVNLWNSKLHFAKDPRYPESEERNLPTEVAAHAALRPLEGSDTIIKMRNWRMASEQRMYRLYLEFAPHGDLYQFMSWYNDKMPVLREMSGESENEIAALEYRDSLKAFHEQRETNELEWLPEPFIWACFESLAKAGLLMEQGSLDENPLTKWDLIVHFDLKPSNVFLGVPSANSFVCYPQAKLGDFGLAQLFSPKDNAHYDKYLGRGTAYCRAPEQVPFALFGGPEEWTSATNVWGIGIIIWGLMELEEGDHRLVYETGNRDFDPQSISAPTLRPSTEARYSKKLCDLVHACTEYQPSDRLSFREVLNTIHQHFQDTSTGRGVGAIRSSAKNDRLSYVVQRSFNVKQDGWPLGKKLNHWVAPPPGMHAMPSPPFPEDFRAEEYEIGGVEGTELEPLHDDASGESADEEMNINDST</sequence>
<dbReference type="PROSITE" id="PS50011">
    <property type="entry name" value="PROTEIN_KINASE_DOM"/>
    <property type="match status" value="1"/>
</dbReference>
<organism evidence="8 9">
    <name type="scientific">Hortaea werneckii</name>
    <name type="common">Black yeast</name>
    <name type="synonym">Cladosporium werneckii</name>
    <dbReference type="NCBI Taxonomy" id="91943"/>
    <lineage>
        <taxon>Eukaryota</taxon>
        <taxon>Fungi</taxon>
        <taxon>Dikarya</taxon>
        <taxon>Ascomycota</taxon>
        <taxon>Pezizomycotina</taxon>
        <taxon>Dothideomycetes</taxon>
        <taxon>Dothideomycetidae</taxon>
        <taxon>Mycosphaerellales</taxon>
        <taxon>Teratosphaeriaceae</taxon>
        <taxon>Hortaea</taxon>
    </lineage>
</organism>
<evidence type="ECO:0000256" key="5">
    <source>
        <dbReference type="ARBA" id="ARBA00022840"/>
    </source>
</evidence>
<name>A0A3M7EWI9_HORWE</name>
<dbReference type="GO" id="GO:0005524">
    <property type="term" value="F:ATP binding"/>
    <property type="evidence" value="ECO:0007669"/>
    <property type="project" value="UniProtKB-KW"/>
</dbReference>
<evidence type="ECO:0000313" key="9">
    <source>
        <dbReference type="Proteomes" id="UP000269539"/>
    </source>
</evidence>
<dbReference type="InterPro" id="IPR000719">
    <property type="entry name" value="Prot_kinase_dom"/>
</dbReference>
<feature type="domain" description="Protein kinase" evidence="7">
    <location>
        <begin position="157"/>
        <end position="508"/>
    </location>
</feature>
<evidence type="ECO:0000256" key="3">
    <source>
        <dbReference type="ARBA" id="ARBA00022741"/>
    </source>
</evidence>
<evidence type="ECO:0000256" key="4">
    <source>
        <dbReference type="ARBA" id="ARBA00022777"/>
    </source>
</evidence>
<dbReference type="PANTHER" id="PTHR43671:SF13">
    <property type="entry name" value="SERINE_THREONINE-PROTEIN KINASE NEK2"/>
    <property type="match status" value="1"/>
</dbReference>
<protein>
    <recommendedName>
        <fullName evidence="1">non-specific serine/threonine protein kinase</fullName>
        <ecNumber evidence="1">2.7.11.1</ecNumber>
    </recommendedName>
</protein>
<keyword evidence="2" id="KW-0808">Transferase</keyword>
<evidence type="ECO:0000256" key="6">
    <source>
        <dbReference type="SAM" id="MobiDB-lite"/>
    </source>
</evidence>
<gene>
    <name evidence="8" type="ORF">D0864_08482</name>
</gene>
<evidence type="ECO:0000256" key="2">
    <source>
        <dbReference type="ARBA" id="ARBA00022679"/>
    </source>
</evidence>
<dbReference type="EMBL" id="QWIO01000979">
    <property type="protein sequence ID" value="RMY80909.1"/>
    <property type="molecule type" value="Genomic_DNA"/>
</dbReference>
<dbReference type="InterPro" id="IPR008271">
    <property type="entry name" value="Ser/Thr_kinase_AS"/>
</dbReference>
<dbReference type="Pfam" id="PF00069">
    <property type="entry name" value="Pkinase"/>
    <property type="match status" value="1"/>
</dbReference>
<keyword evidence="3" id="KW-0547">Nucleotide-binding</keyword>
<dbReference type="PANTHER" id="PTHR43671">
    <property type="entry name" value="SERINE/THREONINE-PROTEIN KINASE NEK"/>
    <property type="match status" value="1"/>
</dbReference>
<dbReference type="AlphaFoldDB" id="A0A3M7EWI9"/>
<evidence type="ECO:0000259" key="7">
    <source>
        <dbReference type="PROSITE" id="PS50011"/>
    </source>
</evidence>
<dbReference type="PROSITE" id="PS00108">
    <property type="entry name" value="PROTEIN_KINASE_ST"/>
    <property type="match status" value="1"/>
</dbReference>
<dbReference type="SUPFAM" id="SSF56112">
    <property type="entry name" value="Protein kinase-like (PK-like)"/>
    <property type="match status" value="1"/>
</dbReference>
<dbReference type="SMART" id="SM00220">
    <property type="entry name" value="S_TKc"/>
    <property type="match status" value="1"/>
</dbReference>
<accession>A0A3M7EWI9</accession>
<feature type="region of interest" description="Disordered" evidence="6">
    <location>
        <begin position="582"/>
        <end position="609"/>
    </location>
</feature>
<dbReference type="InterPro" id="IPR050660">
    <property type="entry name" value="NEK_Ser/Thr_kinase"/>
</dbReference>
<dbReference type="Gene3D" id="1.10.510.10">
    <property type="entry name" value="Transferase(Phosphotransferase) domain 1"/>
    <property type="match status" value="1"/>
</dbReference>
<comment type="caution">
    <text evidence="8">The sequence shown here is derived from an EMBL/GenBank/DDBJ whole genome shotgun (WGS) entry which is preliminary data.</text>
</comment>
<dbReference type="Proteomes" id="UP000269539">
    <property type="component" value="Unassembled WGS sequence"/>
</dbReference>
<dbReference type="InterPro" id="IPR011009">
    <property type="entry name" value="Kinase-like_dom_sf"/>
</dbReference>
<dbReference type="GO" id="GO:0004674">
    <property type="term" value="F:protein serine/threonine kinase activity"/>
    <property type="evidence" value="ECO:0007669"/>
    <property type="project" value="UniProtKB-EC"/>
</dbReference>
<feature type="compositionally biased region" description="Acidic residues" evidence="6">
    <location>
        <begin position="598"/>
        <end position="609"/>
    </location>
</feature>
<evidence type="ECO:0000256" key="1">
    <source>
        <dbReference type="ARBA" id="ARBA00012513"/>
    </source>
</evidence>
<evidence type="ECO:0000313" key="8">
    <source>
        <dbReference type="EMBL" id="RMY80909.1"/>
    </source>
</evidence>
<dbReference type="EC" id="2.7.11.1" evidence="1"/>
<proteinExistence type="predicted"/>
<keyword evidence="4" id="KW-0418">Kinase</keyword>
<keyword evidence="5" id="KW-0067">ATP-binding</keyword>
<reference evidence="8 9" key="1">
    <citation type="journal article" date="2018" name="BMC Genomics">
        <title>Genomic evidence for intraspecific hybridization in a clonal and extremely halotolerant yeast.</title>
        <authorList>
            <person name="Gostincar C."/>
            <person name="Stajich J.E."/>
            <person name="Zupancic J."/>
            <person name="Zalar P."/>
            <person name="Gunde-Cimerman N."/>
        </authorList>
    </citation>
    <scope>NUCLEOTIDE SEQUENCE [LARGE SCALE GENOMIC DNA]</scope>
    <source>
        <strain evidence="8 9">EXF-10513</strain>
    </source>
</reference>
<dbReference type="VEuPathDB" id="FungiDB:BTJ68_10743"/>